<dbReference type="KEGG" id="cel:CELE_F40F11.3"/>
<dbReference type="OMA" id="DFMNENA"/>
<evidence type="ECO:0000313" key="3">
    <source>
        <dbReference type="Proteomes" id="UP000001940"/>
    </source>
</evidence>
<dbReference type="RefSeq" id="NP_001263793.1">
    <property type="nucleotide sequence ID" value="NM_001276864.1"/>
</dbReference>
<dbReference type="AlphaFoldDB" id="K8ERW1"/>
<accession>K8ERW1</accession>
<organism evidence="2 3">
    <name type="scientific">Caenorhabditis elegans</name>
    <dbReference type="NCBI Taxonomy" id="6239"/>
    <lineage>
        <taxon>Eukaryota</taxon>
        <taxon>Metazoa</taxon>
        <taxon>Ecdysozoa</taxon>
        <taxon>Nematoda</taxon>
        <taxon>Chromadorea</taxon>
        <taxon>Rhabditida</taxon>
        <taxon>Rhabditina</taxon>
        <taxon>Rhabditomorpha</taxon>
        <taxon>Rhabditoidea</taxon>
        <taxon>Rhabditidae</taxon>
        <taxon>Peloderinae</taxon>
        <taxon>Caenorhabditis</taxon>
    </lineage>
</organism>
<dbReference type="CTD" id="185547"/>
<reference evidence="2 3" key="1">
    <citation type="journal article" date="1998" name="Science">
        <title>Genome sequence of the nematode C. elegans: a platform for investigating biology.</title>
        <authorList>
            <consortium name="The C. elegans sequencing consortium"/>
            <person name="Sulson J.E."/>
            <person name="Waterston R."/>
        </authorList>
    </citation>
    <scope>NUCLEOTIDE SEQUENCE [LARGE SCALE GENOMIC DNA]</scope>
    <source>
        <strain evidence="2 3">Bristol N2</strain>
    </source>
</reference>
<keyword evidence="3" id="KW-1185">Reference proteome</keyword>
<dbReference type="EMBL" id="BX284604">
    <property type="protein sequence ID" value="CCO25653.1"/>
    <property type="molecule type" value="Genomic_DNA"/>
</dbReference>
<dbReference type="InterPro" id="IPR055264">
    <property type="entry name" value="BOD1/SHG1_dom"/>
</dbReference>
<dbReference type="PaxDb" id="6239-F40F11.3b"/>
<sequence>MIQKMSCPYIDEDKIVGNVEMELKKGGTFDKLRKQAIEHVKDSKLVHRIENEMLVKVDEIIASSANLTQEEIQRKMKDFMNENAKMRNDINRQIRVEFEKEWVHDELDKEIDEKVNKQLENSI</sequence>
<dbReference type="OrthoDB" id="5809159at2759"/>
<dbReference type="HOGENOM" id="CLU_2063588_0_0_1"/>
<dbReference type="SMR" id="K8ERW1"/>
<evidence type="ECO:0000259" key="1">
    <source>
        <dbReference type="Pfam" id="PF05205"/>
    </source>
</evidence>
<dbReference type="InParanoid" id="K8ERW1"/>
<evidence type="ECO:0000313" key="4">
    <source>
        <dbReference type="WormBase" id="F40F11.3b"/>
    </source>
</evidence>
<feature type="domain" description="BOD1/SHG1" evidence="1">
    <location>
        <begin position="22"/>
        <end position="119"/>
    </location>
</feature>
<dbReference type="Proteomes" id="UP000001940">
    <property type="component" value="Chromosome IV"/>
</dbReference>
<dbReference type="GeneID" id="185547"/>
<protein>
    <submittedName>
        <fullName evidence="2">BOD1/SHG1 domain-containing protein</fullName>
    </submittedName>
</protein>
<proteinExistence type="evidence at protein level"/>
<dbReference type="FunCoup" id="K8ERW1">
    <property type="interactions" value="156"/>
</dbReference>
<dbReference type="Bgee" id="WBGene00009588">
    <property type="expression patterns" value="Expressed in embryo and 4 other cell types or tissues"/>
</dbReference>
<name>K8ERW1_CAEEL</name>
<dbReference type="Pfam" id="PF05205">
    <property type="entry name" value="COMPASS-Shg1"/>
    <property type="match status" value="1"/>
</dbReference>
<evidence type="ECO:0007829" key="5">
    <source>
        <dbReference type="PeptideAtlas" id="K8ERW1"/>
    </source>
</evidence>
<dbReference type="PeptideAtlas" id="K8ERW1"/>
<dbReference type="eggNOG" id="ENOG502TID5">
    <property type="taxonomic scope" value="Eukaryota"/>
</dbReference>
<dbReference type="ExpressionAtlas" id="K8ERW1">
    <property type="expression patterns" value="baseline and differential"/>
</dbReference>
<keyword evidence="5" id="KW-1267">Proteomics identification</keyword>
<dbReference type="WormBase" id="F40F11.3b">
    <property type="protein sequence ID" value="CE48071"/>
    <property type="gene ID" value="WBGene00009588"/>
</dbReference>
<dbReference type="AGR" id="WB:WBGene00009588"/>
<evidence type="ECO:0000313" key="2">
    <source>
        <dbReference type="EMBL" id="CCO25653.1"/>
    </source>
</evidence>
<gene>
    <name evidence="2" type="ORF">CELE_F40F11.3</name>
    <name evidence="2 4" type="ORF">F40F11.3</name>
</gene>